<dbReference type="Gene3D" id="2.30.29.30">
    <property type="entry name" value="Pleckstrin-homology domain (PH domain)/Phosphotyrosine-binding domain (PTB)"/>
    <property type="match status" value="1"/>
</dbReference>
<feature type="domain" description="PH" evidence="2">
    <location>
        <begin position="15"/>
        <end position="117"/>
    </location>
</feature>
<dbReference type="GO" id="GO:0042147">
    <property type="term" value="P:retrograde transport, endosome to Golgi"/>
    <property type="evidence" value="ECO:0007669"/>
    <property type="project" value="TreeGrafter"/>
</dbReference>
<dbReference type="GO" id="GO:0005802">
    <property type="term" value="C:trans-Golgi network"/>
    <property type="evidence" value="ECO:0007669"/>
    <property type="project" value="TreeGrafter"/>
</dbReference>
<evidence type="ECO:0000259" key="2">
    <source>
        <dbReference type="PROSITE" id="PS50003"/>
    </source>
</evidence>
<evidence type="ECO:0000313" key="3">
    <source>
        <dbReference type="EMBL" id="CAG5099827.1"/>
    </source>
</evidence>
<gene>
    <name evidence="3" type="ORF">HICCMSTLAB_LOCUS9254</name>
</gene>
<evidence type="ECO:0000256" key="1">
    <source>
        <dbReference type="ARBA" id="ARBA00041004"/>
    </source>
</evidence>
<reference evidence="3" key="1">
    <citation type="submission" date="2021-04" db="EMBL/GenBank/DDBJ databases">
        <authorList>
            <person name="Chebbi M.A.C M."/>
        </authorList>
    </citation>
    <scope>NUCLEOTIDE SEQUENCE</scope>
</reference>
<dbReference type="CDD" id="cd13258">
    <property type="entry name" value="PH_PLEKHJ1"/>
    <property type="match status" value="1"/>
</dbReference>
<organism evidence="3 4">
    <name type="scientific">Cotesia congregata</name>
    <name type="common">Parasitoid wasp</name>
    <name type="synonym">Apanteles congregatus</name>
    <dbReference type="NCBI Taxonomy" id="51543"/>
    <lineage>
        <taxon>Eukaryota</taxon>
        <taxon>Metazoa</taxon>
        <taxon>Ecdysozoa</taxon>
        <taxon>Arthropoda</taxon>
        <taxon>Hexapoda</taxon>
        <taxon>Insecta</taxon>
        <taxon>Pterygota</taxon>
        <taxon>Neoptera</taxon>
        <taxon>Endopterygota</taxon>
        <taxon>Hymenoptera</taxon>
        <taxon>Apocrita</taxon>
        <taxon>Ichneumonoidea</taxon>
        <taxon>Braconidae</taxon>
        <taxon>Microgastrinae</taxon>
        <taxon>Cotesia</taxon>
    </lineage>
</organism>
<dbReference type="Pfam" id="PF00169">
    <property type="entry name" value="PH"/>
    <property type="match status" value="1"/>
</dbReference>
<proteinExistence type="predicted"/>
<dbReference type="GO" id="GO:0007032">
    <property type="term" value="P:endosome organization"/>
    <property type="evidence" value="ECO:0007669"/>
    <property type="project" value="TreeGrafter"/>
</dbReference>
<dbReference type="GO" id="GO:0055037">
    <property type="term" value="C:recycling endosome"/>
    <property type="evidence" value="ECO:0007669"/>
    <property type="project" value="TreeGrafter"/>
</dbReference>
<dbReference type="GO" id="GO:0005769">
    <property type="term" value="C:early endosome"/>
    <property type="evidence" value="ECO:0007669"/>
    <property type="project" value="TreeGrafter"/>
</dbReference>
<dbReference type="GO" id="GO:0005829">
    <property type="term" value="C:cytosol"/>
    <property type="evidence" value="ECO:0007669"/>
    <property type="project" value="GOC"/>
</dbReference>
<dbReference type="SUPFAM" id="SSF50729">
    <property type="entry name" value="PH domain-like"/>
    <property type="match status" value="1"/>
</dbReference>
<dbReference type="OrthoDB" id="10055808at2759"/>
<accession>A0A8J2HGC5</accession>
<name>A0A8J2HGC5_COTCN</name>
<protein>
    <recommendedName>
        <fullName evidence="1">Pleckstrin homology domain-containing family J member 1</fullName>
    </recommendedName>
</protein>
<dbReference type="InterPro" id="IPR011993">
    <property type="entry name" value="PH-like_dom_sf"/>
</dbReference>
<comment type="caution">
    <text evidence="3">The sequence shown here is derived from an EMBL/GenBank/DDBJ whole genome shotgun (WGS) entry which is preliminary data.</text>
</comment>
<dbReference type="PANTHER" id="PTHR22902:SF9">
    <property type="entry name" value="PLECKSTRIN HOMOLOGY DOMAIN-CONTAINING FAMILY J MEMBER 1"/>
    <property type="match status" value="1"/>
</dbReference>
<dbReference type="GO" id="GO:0001881">
    <property type="term" value="P:receptor recycling"/>
    <property type="evidence" value="ECO:0007669"/>
    <property type="project" value="TreeGrafter"/>
</dbReference>
<sequence>MKYNEKELIEISRGIGELEGRLNHKRAHKSAFKERWFKLKSNLLFYFNITDLGQIDEKQPAGILVLENYNVNTDSVSEGPFAFSIVFRDELDKRHILTGRSEDQVNQWVAALKQASYEYWRSQLIMLQEKLCQKTGKDPLLIFPRNRGVIRDEAWNSTTTFRSHIRSLTGSTSSITSAINKETNLIELL</sequence>
<evidence type="ECO:0000313" key="4">
    <source>
        <dbReference type="Proteomes" id="UP000786811"/>
    </source>
</evidence>
<dbReference type="PANTHER" id="PTHR22902">
    <property type="entry name" value="SESQUIPEDALIAN"/>
    <property type="match status" value="1"/>
</dbReference>
<dbReference type="PROSITE" id="PS50003">
    <property type="entry name" value="PH_DOMAIN"/>
    <property type="match status" value="1"/>
</dbReference>
<dbReference type="InterPro" id="IPR001849">
    <property type="entry name" value="PH_domain"/>
</dbReference>
<dbReference type="InterPro" id="IPR045188">
    <property type="entry name" value="Boi1/Boi2-like"/>
</dbReference>
<dbReference type="AlphaFoldDB" id="A0A8J2HGC5"/>
<dbReference type="Proteomes" id="UP000786811">
    <property type="component" value="Unassembled WGS sequence"/>
</dbReference>
<dbReference type="SMART" id="SM00233">
    <property type="entry name" value="PH"/>
    <property type="match status" value="1"/>
</dbReference>
<dbReference type="EMBL" id="CAJNRD030001122">
    <property type="protein sequence ID" value="CAG5099827.1"/>
    <property type="molecule type" value="Genomic_DNA"/>
</dbReference>
<keyword evidence="4" id="KW-1185">Reference proteome</keyword>